<reference evidence="2 3" key="1">
    <citation type="journal article" date="1979" name="Int. J. Syst. Evol. Microbiol.">
        <title>Bacillus globisporus subsp. marinus subsp. nov.</title>
        <authorList>
            <person name="Liu H."/>
        </authorList>
    </citation>
    <scope>NUCLEOTIDE SEQUENCE [LARGE SCALE GENOMIC DNA]</scope>
    <source>
        <strain evidence="2 3">DSM 1297</strain>
    </source>
</reference>
<keyword evidence="3" id="KW-1185">Reference proteome</keyword>
<protein>
    <submittedName>
        <fullName evidence="2">Uncharacterized protein</fullName>
    </submittedName>
</protein>
<proteinExistence type="predicted"/>
<feature type="coiled-coil region" evidence="1">
    <location>
        <begin position="28"/>
        <end position="55"/>
    </location>
</feature>
<dbReference type="EMBL" id="JBFMIA010000026">
    <property type="protein sequence ID" value="MEW9503194.1"/>
    <property type="molecule type" value="Genomic_DNA"/>
</dbReference>
<evidence type="ECO:0000256" key="1">
    <source>
        <dbReference type="SAM" id="Coils"/>
    </source>
</evidence>
<dbReference type="RefSeq" id="WP_367780683.1">
    <property type="nucleotide sequence ID" value="NZ_JBFMIA010000026.1"/>
</dbReference>
<comment type="caution">
    <text evidence="2">The sequence shown here is derived from an EMBL/GenBank/DDBJ whole genome shotgun (WGS) entry which is preliminary data.</text>
</comment>
<name>A0ABV3Q8I8_9BACL</name>
<accession>A0ABV3Q8I8</accession>
<gene>
    <name evidence="2" type="ORF">AB1471_15560</name>
</gene>
<evidence type="ECO:0000313" key="2">
    <source>
        <dbReference type="EMBL" id="MEW9503194.1"/>
    </source>
</evidence>
<keyword evidence="1" id="KW-0175">Coiled coil</keyword>
<sequence length="80" mass="9789">MFEKIKLLKKAEETEKRFQLNRGKPQTVEQARELKEETEEIYQERKEELEESRALEARRVRGESTQHYNNLDSYLFVKRE</sequence>
<dbReference type="Proteomes" id="UP001556040">
    <property type="component" value="Unassembled WGS sequence"/>
</dbReference>
<organism evidence="2 3">
    <name type="scientific">Jeotgalibacillus marinus</name>
    <dbReference type="NCBI Taxonomy" id="86667"/>
    <lineage>
        <taxon>Bacteria</taxon>
        <taxon>Bacillati</taxon>
        <taxon>Bacillota</taxon>
        <taxon>Bacilli</taxon>
        <taxon>Bacillales</taxon>
        <taxon>Caryophanaceae</taxon>
        <taxon>Jeotgalibacillus</taxon>
    </lineage>
</organism>
<evidence type="ECO:0000313" key="3">
    <source>
        <dbReference type="Proteomes" id="UP001556040"/>
    </source>
</evidence>